<sequence>MLVLLLLLGGYLGHDRFRPDIEDWWALRNDPPLAGENRVGQLVLQQKDDNMWTVSGEYFYTGKPRHAIFVLESRSRVANAKELAIRMHSYRPAQRGLQKVSFDIVHPGHMYLSAVTESINAGLVTQRQNAAPTALAQVTLAQRIDWPDRATMNNRPEAVLARAVEAIEAGQYRDAKASLEGLVARDPKFDAAYRSSRASR</sequence>
<dbReference type="EMBL" id="CP053418">
    <property type="protein sequence ID" value="QJW83573.1"/>
    <property type="molecule type" value="Genomic_DNA"/>
</dbReference>
<keyword evidence="2" id="KW-1185">Reference proteome</keyword>
<evidence type="ECO:0000313" key="1">
    <source>
        <dbReference type="EMBL" id="QJW83573.1"/>
    </source>
</evidence>
<proteinExistence type="predicted"/>
<accession>A0ABX6P2L1</accession>
<dbReference type="Proteomes" id="UP000500826">
    <property type="component" value="Chromosome"/>
</dbReference>
<organism evidence="1 2">
    <name type="scientific">Ramlibacter terrae</name>
    <dbReference type="NCBI Taxonomy" id="2732511"/>
    <lineage>
        <taxon>Bacteria</taxon>
        <taxon>Pseudomonadati</taxon>
        <taxon>Pseudomonadota</taxon>
        <taxon>Betaproteobacteria</taxon>
        <taxon>Burkholderiales</taxon>
        <taxon>Comamonadaceae</taxon>
        <taxon>Ramlibacter</taxon>
    </lineage>
</organism>
<protein>
    <submittedName>
        <fullName evidence="1">Uncharacterized protein</fullName>
    </submittedName>
</protein>
<gene>
    <name evidence="1" type="ORF">HK414_03915</name>
</gene>
<evidence type="ECO:0000313" key="2">
    <source>
        <dbReference type="Proteomes" id="UP000500826"/>
    </source>
</evidence>
<reference evidence="1 2" key="1">
    <citation type="submission" date="2020-05" db="EMBL/GenBank/DDBJ databases">
        <title>Ramlibacter rhizophilus sp. nov., isolated from rhizosphere soil of national flower Mugunghwa from South Korea.</title>
        <authorList>
            <person name="Zheng-Fei Y."/>
            <person name="Huan T."/>
        </authorList>
    </citation>
    <scope>NUCLEOTIDE SEQUENCE [LARGE SCALE GENOMIC DNA]</scope>
    <source>
        <strain evidence="1 2">H242</strain>
    </source>
</reference>
<name>A0ABX6P2L1_9BURK</name>